<dbReference type="PRINTS" id="PR00625">
    <property type="entry name" value="JDOMAIN"/>
</dbReference>
<feature type="domain" description="J" evidence="2">
    <location>
        <begin position="84"/>
        <end position="151"/>
    </location>
</feature>
<keyword evidence="1" id="KW-1133">Transmembrane helix</keyword>
<dbReference type="PANTHER" id="PTHR44157:SF1">
    <property type="entry name" value="DNAJ HOMOLOG SUBFAMILY C MEMBER 11"/>
    <property type="match status" value="1"/>
</dbReference>
<feature type="transmembrane region" description="Helical" evidence="1">
    <location>
        <begin position="59"/>
        <end position="75"/>
    </location>
</feature>
<dbReference type="EMBL" id="ML976692">
    <property type="protein sequence ID" value="KAF1971566.1"/>
    <property type="molecule type" value="Genomic_DNA"/>
</dbReference>
<dbReference type="Proteomes" id="UP000800036">
    <property type="component" value="Unassembled WGS sequence"/>
</dbReference>
<dbReference type="CDD" id="cd06257">
    <property type="entry name" value="DnaJ"/>
    <property type="match status" value="1"/>
</dbReference>
<feature type="transmembrane region" description="Helical" evidence="1">
    <location>
        <begin position="176"/>
        <end position="195"/>
    </location>
</feature>
<evidence type="ECO:0000313" key="3">
    <source>
        <dbReference type="EMBL" id="KAF1971566.1"/>
    </source>
</evidence>
<dbReference type="Pfam" id="PF00226">
    <property type="entry name" value="DnaJ"/>
    <property type="match status" value="1"/>
</dbReference>
<dbReference type="InterPro" id="IPR001623">
    <property type="entry name" value="DnaJ_domain"/>
</dbReference>
<dbReference type="OrthoDB" id="436519at2759"/>
<organism evidence="3 4">
    <name type="scientific">Bimuria novae-zelandiae CBS 107.79</name>
    <dbReference type="NCBI Taxonomy" id="1447943"/>
    <lineage>
        <taxon>Eukaryota</taxon>
        <taxon>Fungi</taxon>
        <taxon>Dikarya</taxon>
        <taxon>Ascomycota</taxon>
        <taxon>Pezizomycotina</taxon>
        <taxon>Dothideomycetes</taxon>
        <taxon>Pleosporomycetidae</taxon>
        <taxon>Pleosporales</taxon>
        <taxon>Massarineae</taxon>
        <taxon>Didymosphaeriaceae</taxon>
        <taxon>Bimuria</taxon>
    </lineage>
</organism>
<evidence type="ECO:0000313" key="4">
    <source>
        <dbReference type="Proteomes" id="UP000800036"/>
    </source>
</evidence>
<protein>
    <recommendedName>
        <fullName evidence="2">J domain-containing protein</fullName>
    </recommendedName>
</protein>
<keyword evidence="1" id="KW-0812">Transmembrane</keyword>
<feature type="transmembrane region" description="Helical" evidence="1">
    <location>
        <begin position="15"/>
        <end position="38"/>
    </location>
</feature>
<dbReference type="InterPro" id="IPR036869">
    <property type="entry name" value="J_dom_sf"/>
</dbReference>
<gene>
    <name evidence="3" type="ORF">BU23DRAFT_569732</name>
</gene>
<accession>A0A6A5V963</accession>
<evidence type="ECO:0000259" key="2">
    <source>
        <dbReference type="PROSITE" id="PS50076"/>
    </source>
</evidence>
<dbReference type="GO" id="GO:0005739">
    <property type="term" value="C:mitochondrion"/>
    <property type="evidence" value="ECO:0007669"/>
    <property type="project" value="GOC"/>
</dbReference>
<dbReference type="PANTHER" id="PTHR44157">
    <property type="entry name" value="DNAJ HOMOLOG SUBFAMILY C MEMBER 11"/>
    <property type="match status" value="1"/>
</dbReference>
<sequence>MARTTSFSWDTLGPFIVWQFLIPYAAAWTQSFLYSIFIRAGSSKPQPGTPRFLKHRRQIFMALYLAYFLFTIYEADFHLQRSRTAYTSLGVPHNVTESVLNSRFRRLTVKYHPDKFSPKDRDWANDFYVHLKHARDILLDPAKRWAYDRFGEDGLRQCVKCVTVGEYTTNALVVSMGTYGALTLFLLAANALGFFRDGAYWRYLAILAVAAYDVRTAMRPDHPPFLTQWLNPLVTSLNIRPAYLPFQATAIVKKVAISGAQFLGLIIPLYRDEVGAKVQPVDDSEESRHKQVDRLQAVVEAGNADVTRILELESTIFKENERAKGELREAMKKFMVNNVVHQEPEVRNAIGQRIGRRRTGAPHGAVGTK</sequence>
<proteinExistence type="predicted"/>
<dbReference type="SUPFAM" id="SSF46565">
    <property type="entry name" value="Chaperone J-domain"/>
    <property type="match status" value="1"/>
</dbReference>
<dbReference type="InterPro" id="IPR052243">
    <property type="entry name" value="Mito_inner_membrane_organizer"/>
</dbReference>
<dbReference type="SMART" id="SM00271">
    <property type="entry name" value="DnaJ"/>
    <property type="match status" value="1"/>
</dbReference>
<dbReference type="GO" id="GO:0042407">
    <property type="term" value="P:cristae formation"/>
    <property type="evidence" value="ECO:0007669"/>
    <property type="project" value="TreeGrafter"/>
</dbReference>
<name>A0A6A5V963_9PLEO</name>
<reference evidence="3" key="1">
    <citation type="journal article" date="2020" name="Stud. Mycol.">
        <title>101 Dothideomycetes genomes: a test case for predicting lifestyles and emergence of pathogens.</title>
        <authorList>
            <person name="Haridas S."/>
            <person name="Albert R."/>
            <person name="Binder M."/>
            <person name="Bloem J."/>
            <person name="Labutti K."/>
            <person name="Salamov A."/>
            <person name="Andreopoulos B."/>
            <person name="Baker S."/>
            <person name="Barry K."/>
            <person name="Bills G."/>
            <person name="Bluhm B."/>
            <person name="Cannon C."/>
            <person name="Castanera R."/>
            <person name="Culley D."/>
            <person name="Daum C."/>
            <person name="Ezra D."/>
            <person name="Gonzalez J."/>
            <person name="Henrissat B."/>
            <person name="Kuo A."/>
            <person name="Liang C."/>
            <person name="Lipzen A."/>
            <person name="Lutzoni F."/>
            <person name="Magnuson J."/>
            <person name="Mondo S."/>
            <person name="Nolan M."/>
            <person name="Ohm R."/>
            <person name="Pangilinan J."/>
            <person name="Park H.-J."/>
            <person name="Ramirez L."/>
            <person name="Alfaro M."/>
            <person name="Sun H."/>
            <person name="Tritt A."/>
            <person name="Yoshinaga Y."/>
            <person name="Zwiers L.-H."/>
            <person name="Turgeon B."/>
            <person name="Goodwin S."/>
            <person name="Spatafora J."/>
            <person name="Crous P."/>
            <person name="Grigoriev I."/>
        </authorList>
    </citation>
    <scope>NUCLEOTIDE SEQUENCE</scope>
    <source>
        <strain evidence="3">CBS 107.79</strain>
    </source>
</reference>
<dbReference type="PROSITE" id="PS50076">
    <property type="entry name" value="DNAJ_2"/>
    <property type="match status" value="1"/>
</dbReference>
<keyword evidence="4" id="KW-1185">Reference proteome</keyword>
<dbReference type="AlphaFoldDB" id="A0A6A5V963"/>
<keyword evidence="1" id="KW-0472">Membrane</keyword>
<evidence type="ECO:0000256" key="1">
    <source>
        <dbReference type="SAM" id="Phobius"/>
    </source>
</evidence>
<dbReference type="Gene3D" id="1.10.287.110">
    <property type="entry name" value="DnaJ domain"/>
    <property type="match status" value="1"/>
</dbReference>